<accession>A0ABR8PQU8</accession>
<sequence length="205" mass="22906">MKKLFSFILCLTLGLTLISCSSNEKPDNDTKTLTENSNNQKKEQDSQNSTDTTSKDTKNSNTSTPKLVTLSIYTVDINNLKAQIDSTIQIDDSLSLKEKLSKLAKELSIKEFKGLPIEVLKVENINGINKATINLKDLANNTSIKWGNTYFEGTTGGAVTTKILTETFKQSSYAGEWINSVDFLYNNKKIQFQHVPTLENTIKLR</sequence>
<dbReference type="Proteomes" id="UP000627781">
    <property type="component" value="Unassembled WGS sequence"/>
</dbReference>
<keyword evidence="4" id="KW-1185">Reference proteome</keyword>
<feature type="signal peptide" evidence="2">
    <location>
        <begin position="1"/>
        <end position="24"/>
    </location>
</feature>
<organism evidence="3 4">
    <name type="scientific">Clostridium cibarium</name>
    <dbReference type="NCBI Taxonomy" id="2762247"/>
    <lineage>
        <taxon>Bacteria</taxon>
        <taxon>Bacillati</taxon>
        <taxon>Bacillota</taxon>
        <taxon>Clostridia</taxon>
        <taxon>Eubacteriales</taxon>
        <taxon>Clostridiaceae</taxon>
        <taxon>Clostridium</taxon>
    </lineage>
</organism>
<evidence type="ECO:0000256" key="1">
    <source>
        <dbReference type="SAM" id="MobiDB-lite"/>
    </source>
</evidence>
<name>A0ABR8PQU8_9CLOT</name>
<comment type="caution">
    <text evidence="3">The sequence shown here is derived from an EMBL/GenBank/DDBJ whole genome shotgun (WGS) entry which is preliminary data.</text>
</comment>
<evidence type="ECO:0000313" key="4">
    <source>
        <dbReference type="Proteomes" id="UP000627781"/>
    </source>
</evidence>
<proteinExistence type="predicted"/>
<keyword evidence="2" id="KW-0732">Signal</keyword>
<gene>
    <name evidence="3" type="ORF">H9661_04080</name>
</gene>
<feature type="region of interest" description="Disordered" evidence="1">
    <location>
        <begin position="23"/>
        <end position="62"/>
    </location>
</feature>
<dbReference type="PROSITE" id="PS51257">
    <property type="entry name" value="PROKAR_LIPOPROTEIN"/>
    <property type="match status" value="1"/>
</dbReference>
<evidence type="ECO:0000256" key="2">
    <source>
        <dbReference type="SAM" id="SignalP"/>
    </source>
</evidence>
<evidence type="ECO:0008006" key="5">
    <source>
        <dbReference type="Google" id="ProtNLM"/>
    </source>
</evidence>
<reference evidence="3 4" key="1">
    <citation type="submission" date="2020-08" db="EMBL/GenBank/DDBJ databases">
        <title>A Genomic Blueprint of the Chicken Gut Microbiome.</title>
        <authorList>
            <person name="Gilroy R."/>
            <person name="Ravi A."/>
            <person name="Getino M."/>
            <person name="Pursley I."/>
            <person name="Horton D.L."/>
            <person name="Alikhan N.-F."/>
            <person name="Baker D."/>
            <person name="Gharbi K."/>
            <person name="Hall N."/>
            <person name="Watson M."/>
            <person name="Adriaenssens E.M."/>
            <person name="Foster-Nyarko E."/>
            <person name="Jarju S."/>
            <person name="Secka A."/>
            <person name="Antonio M."/>
            <person name="Oren A."/>
            <person name="Chaudhuri R."/>
            <person name="La Ragione R.M."/>
            <person name="Hildebrand F."/>
            <person name="Pallen M.J."/>
        </authorList>
    </citation>
    <scope>NUCLEOTIDE SEQUENCE [LARGE SCALE GENOMIC DNA]</scope>
    <source>
        <strain evidence="3 4">Sa3CVN1</strain>
    </source>
</reference>
<feature type="chain" id="PRO_5046304756" description="Lipoprotein" evidence="2">
    <location>
        <begin position="25"/>
        <end position="205"/>
    </location>
</feature>
<evidence type="ECO:0000313" key="3">
    <source>
        <dbReference type="EMBL" id="MBD7910532.1"/>
    </source>
</evidence>
<dbReference type="EMBL" id="JACSRA010000004">
    <property type="protein sequence ID" value="MBD7910532.1"/>
    <property type="molecule type" value="Genomic_DNA"/>
</dbReference>
<protein>
    <recommendedName>
        <fullName evidence="5">Lipoprotein</fullName>
    </recommendedName>
</protein>
<dbReference type="RefSeq" id="WP_143315019.1">
    <property type="nucleotide sequence ID" value="NZ_JACSRA010000004.1"/>
</dbReference>